<dbReference type="EMBL" id="LMVO01000001">
    <property type="protein sequence ID" value="PAV10131.1"/>
    <property type="molecule type" value="Genomic_DNA"/>
</dbReference>
<dbReference type="RefSeq" id="WP_095641588.1">
    <property type="nucleotide sequence ID" value="NZ_LMVO01000001.1"/>
</dbReference>
<dbReference type="Gene3D" id="2.30.30.60">
    <property type="match status" value="1"/>
</dbReference>
<evidence type="ECO:0000259" key="11">
    <source>
        <dbReference type="Pfam" id="PF21088"/>
    </source>
</evidence>
<evidence type="ECO:0000256" key="7">
    <source>
        <dbReference type="SAM" id="MobiDB-lite"/>
    </source>
</evidence>
<evidence type="ECO:0000256" key="8">
    <source>
        <dbReference type="SAM" id="Phobius"/>
    </source>
</evidence>
<dbReference type="SUPFAM" id="SSF82861">
    <property type="entry name" value="Mechanosensitive channel protein MscS (YggB), transmembrane region"/>
    <property type="match status" value="1"/>
</dbReference>
<dbReference type="Pfam" id="PF00924">
    <property type="entry name" value="MS_channel_2nd"/>
    <property type="match status" value="1"/>
</dbReference>
<proteinExistence type="inferred from homology"/>
<evidence type="ECO:0000256" key="1">
    <source>
        <dbReference type="ARBA" id="ARBA00004651"/>
    </source>
</evidence>
<gene>
    <name evidence="12" type="ORF">ASJ83_06660</name>
</gene>
<dbReference type="PANTHER" id="PTHR30221">
    <property type="entry name" value="SMALL-CONDUCTANCE MECHANOSENSITIVE CHANNEL"/>
    <property type="match status" value="1"/>
</dbReference>
<evidence type="ECO:0000313" key="12">
    <source>
        <dbReference type="EMBL" id="PAV10131.1"/>
    </source>
</evidence>
<dbReference type="Pfam" id="PF21088">
    <property type="entry name" value="MS_channel_1st"/>
    <property type="match status" value="1"/>
</dbReference>
<dbReference type="AlphaFoldDB" id="A0AAX0Q9N1"/>
<comment type="caution">
    <text evidence="12">The sequence shown here is derived from an EMBL/GenBank/DDBJ whole genome shotgun (WGS) entry which is preliminary data.</text>
</comment>
<feature type="domain" description="Mechanosensitive ion channel MscS" evidence="9">
    <location>
        <begin position="108"/>
        <end position="174"/>
    </location>
</feature>
<evidence type="ECO:0000259" key="10">
    <source>
        <dbReference type="Pfam" id="PF21082"/>
    </source>
</evidence>
<feature type="region of interest" description="Disordered" evidence="7">
    <location>
        <begin position="282"/>
        <end position="309"/>
    </location>
</feature>
<comment type="similarity">
    <text evidence="2">Belongs to the MscS (TC 1.A.23) family.</text>
</comment>
<dbReference type="PANTHER" id="PTHR30221:SF20">
    <property type="entry name" value="SMALL-CONDUCTANCE MECHANOSENSITIVE CHANNEL"/>
    <property type="match status" value="1"/>
</dbReference>
<dbReference type="InterPro" id="IPR006685">
    <property type="entry name" value="MscS_channel_2nd"/>
</dbReference>
<dbReference type="InterPro" id="IPR049278">
    <property type="entry name" value="MS_channel_C"/>
</dbReference>
<sequence length="309" mass="34244">MVDLSLFFTGNSFLDTKLIGEITYGDTLGIIIVAVLTYLLARTLSTLLRRILAGKVETSNIAFLAKLLKWTLYFIGFLIVSPYLHLDLSGLMVAGGVVAVAFGFASQNTLSNFVAGVLLMFERPVAVGDNISVNGTEGYVEDIGLLSTTIRTYKGLFVRIPNSSMFSSEITNYVAHIARRFDYDIRIRYTDDANKAVKVIKEVIDKHPYALRSPAPSVFVDELGNNSINLKVRIWCPSGFWWDVKTDLLWKIFKALRKANIDIPFPQVTLWYGEEAPKSARLSGGNGFTPDEVLGKSESSPENAVKVIK</sequence>
<feature type="domain" description="Mechanosensitive ion channel MscS C-terminal" evidence="10">
    <location>
        <begin position="183"/>
        <end position="263"/>
    </location>
</feature>
<evidence type="ECO:0000256" key="4">
    <source>
        <dbReference type="ARBA" id="ARBA00022692"/>
    </source>
</evidence>
<keyword evidence="5 8" id="KW-1133">Transmembrane helix</keyword>
<evidence type="ECO:0000259" key="9">
    <source>
        <dbReference type="Pfam" id="PF00924"/>
    </source>
</evidence>
<organism evidence="12 13">
    <name type="scientific">Methanocorpusculum parvum</name>
    <dbReference type="NCBI Taxonomy" id="2193"/>
    <lineage>
        <taxon>Archaea</taxon>
        <taxon>Methanobacteriati</taxon>
        <taxon>Methanobacteriota</taxon>
        <taxon>Stenosarchaea group</taxon>
        <taxon>Methanomicrobia</taxon>
        <taxon>Methanomicrobiales</taxon>
        <taxon>Methanocorpusculaceae</taxon>
        <taxon>Methanocorpusculum</taxon>
    </lineage>
</organism>
<dbReference type="InterPro" id="IPR049142">
    <property type="entry name" value="MS_channel_1st"/>
</dbReference>
<dbReference type="Gene3D" id="3.30.70.100">
    <property type="match status" value="1"/>
</dbReference>
<dbReference type="Proteomes" id="UP000243820">
    <property type="component" value="Unassembled WGS sequence"/>
</dbReference>
<comment type="subcellular location">
    <subcellularLocation>
        <location evidence="1">Cell membrane</location>
        <topology evidence="1">Multi-pass membrane protein</topology>
    </subcellularLocation>
</comment>
<dbReference type="InterPro" id="IPR045275">
    <property type="entry name" value="MscS_archaea/bacteria_type"/>
</dbReference>
<evidence type="ECO:0000256" key="3">
    <source>
        <dbReference type="ARBA" id="ARBA00022475"/>
    </source>
</evidence>
<keyword evidence="4 8" id="KW-0812">Transmembrane</keyword>
<feature type="transmembrane region" description="Helical" evidence="8">
    <location>
        <begin position="61"/>
        <end position="80"/>
    </location>
</feature>
<dbReference type="Gene3D" id="1.10.287.1260">
    <property type="match status" value="1"/>
</dbReference>
<name>A0AAX0Q9N1_9EURY</name>
<keyword evidence="3" id="KW-1003">Cell membrane</keyword>
<dbReference type="InterPro" id="IPR011066">
    <property type="entry name" value="MscS_channel_C_sf"/>
</dbReference>
<feature type="transmembrane region" description="Helical" evidence="8">
    <location>
        <begin position="22"/>
        <end position="41"/>
    </location>
</feature>
<dbReference type="InterPro" id="IPR023408">
    <property type="entry name" value="MscS_beta-dom_sf"/>
</dbReference>
<dbReference type="GO" id="GO:0005886">
    <property type="term" value="C:plasma membrane"/>
    <property type="evidence" value="ECO:0007669"/>
    <property type="project" value="UniProtKB-SubCell"/>
</dbReference>
<evidence type="ECO:0000256" key="5">
    <source>
        <dbReference type="ARBA" id="ARBA00022989"/>
    </source>
</evidence>
<dbReference type="SUPFAM" id="SSF50182">
    <property type="entry name" value="Sm-like ribonucleoproteins"/>
    <property type="match status" value="1"/>
</dbReference>
<keyword evidence="13" id="KW-1185">Reference proteome</keyword>
<evidence type="ECO:0000313" key="13">
    <source>
        <dbReference type="Proteomes" id="UP000243820"/>
    </source>
</evidence>
<reference evidence="12 13" key="1">
    <citation type="journal article" date="2017" name="BMC Genomics">
        <title>Genomic analysis of methanogenic archaea reveals a shift towards energy conservation.</title>
        <authorList>
            <person name="Gilmore S.P."/>
            <person name="Henske J.K."/>
            <person name="Sexton J.A."/>
            <person name="Solomon K.V."/>
            <person name="Seppala S."/>
            <person name="Yoo J.I."/>
            <person name="Huyett L.M."/>
            <person name="Pressman A."/>
            <person name="Cogan J.Z."/>
            <person name="Kivenson V."/>
            <person name="Peng X."/>
            <person name="Tan Y."/>
            <person name="Valentine D.L."/>
            <person name="O'Malley M.A."/>
        </authorList>
    </citation>
    <scope>NUCLEOTIDE SEQUENCE [LARGE SCALE GENOMIC DNA]</scope>
    <source>
        <strain evidence="12 13">XII</strain>
    </source>
</reference>
<keyword evidence="6 8" id="KW-0472">Membrane</keyword>
<dbReference type="GO" id="GO:0008381">
    <property type="term" value="F:mechanosensitive monoatomic ion channel activity"/>
    <property type="evidence" value="ECO:0007669"/>
    <property type="project" value="InterPro"/>
</dbReference>
<protein>
    <submittedName>
        <fullName evidence="12">Mechanosensitive ion channel protein MscS</fullName>
    </submittedName>
</protein>
<evidence type="ECO:0000256" key="6">
    <source>
        <dbReference type="ARBA" id="ARBA00023136"/>
    </source>
</evidence>
<dbReference type="SUPFAM" id="SSF82689">
    <property type="entry name" value="Mechanosensitive channel protein MscS (YggB), C-terminal domain"/>
    <property type="match status" value="1"/>
</dbReference>
<accession>A0AAX0Q9N1</accession>
<dbReference type="Pfam" id="PF21082">
    <property type="entry name" value="MS_channel_3rd"/>
    <property type="match status" value="1"/>
</dbReference>
<dbReference type="InterPro" id="IPR011014">
    <property type="entry name" value="MscS_channel_TM-2"/>
</dbReference>
<dbReference type="InterPro" id="IPR010920">
    <property type="entry name" value="LSM_dom_sf"/>
</dbReference>
<evidence type="ECO:0000256" key="2">
    <source>
        <dbReference type="ARBA" id="ARBA00008017"/>
    </source>
</evidence>
<feature type="domain" description="Mechanosensitive ion channel transmembrane helices 2/3" evidence="11">
    <location>
        <begin position="66"/>
        <end position="107"/>
    </location>
</feature>